<organism evidence="1 2">
    <name type="scientific">Algoriphagus boritolerans DSM 17298 = JCM 18970</name>
    <dbReference type="NCBI Taxonomy" id="1120964"/>
    <lineage>
        <taxon>Bacteria</taxon>
        <taxon>Pseudomonadati</taxon>
        <taxon>Bacteroidota</taxon>
        <taxon>Cytophagia</taxon>
        <taxon>Cytophagales</taxon>
        <taxon>Cyclobacteriaceae</taxon>
        <taxon>Algoriphagus</taxon>
    </lineage>
</organism>
<dbReference type="Gene3D" id="1.10.600.10">
    <property type="entry name" value="Farnesyl Diphosphate Synthase"/>
    <property type="match status" value="1"/>
</dbReference>
<keyword evidence="2" id="KW-1185">Reference proteome</keyword>
<dbReference type="OrthoDB" id="2989600at2"/>
<dbReference type="Proteomes" id="UP000236736">
    <property type="component" value="Unassembled WGS sequence"/>
</dbReference>
<dbReference type="EMBL" id="FNVR01000013">
    <property type="protein sequence ID" value="SEG10795.1"/>
    <property type="molecule type" value="Genomic_DNA"/>
</dbReference>
<accession>A0A1H5XH47</accession>
<sequence length="297" mass="34224">MTSLQFPAALHMQTASLDTKVLRWAWSAGLFETHAELERCRIQKINWFAGYLFPEESEKRMEFIMRFFLCLFLLDDLLDHVSEQEGFNFLRRLMLMSSHSESPRLHALGSALLLTHESLGKLGPTEQWKREWIETWTHYIAGLLWEMKNKSWSQMPSLEDYRFYRPLSSGAFLAIHLLRPSVYPNACEAGLLELAIARLICLSNDLVSFEKESSIGDFHNELIILRSELGDKVQAWASMEIRSVQKRIHLLARGVASQSTACRTWVECLFLLVGGCLAWSDETSRYVSYVNGTLRPN</sequence>
<name>A0A1H5XH47_9BACT</name>
<dbReference type="SUPFAM" id="SSF48576">
    <property type="entry name" value="Terpenoid synthases"/>
    <property type="match status" value="1"/>
</dbReference>
<reference evidence="2" key="1">
    <citation type="submission" date="2016-10" db="EMBL/GenBank/DDBJ databases">
        <authorList>
            <person name="Varghese N."/>
            <person name="Submissions S."/>
        </authorList>
    </citation>
    <scope>NUCLEOTIDE SEQUENCE [LARGE SCALE GENOMIC DNA]</scope>
    <source>
        <strain evidence="2">DSM 17298</strain>
    </source>
</reference>
<proteinExistence type="predicted"/>
<dbReference type="Pfam" id="PF19086">
    <property type="entry name" value="Terpene_syn_C_2"/>
    <property type="match status" value="1"/>
</dbReference>
<dbReference type="AlphaFoldDB" id="A0A1H5XH47"/>
<dbReference type="RefSeq" id="WP_103925166.1">
    <property type="nucleotide sequence ID" value="NZ_FNVR01000013.1"/>
</dbReference>
<protein>
    <recommendedName>
        <fullName evidence="3">Terpene synthase</fullName>
    </recommendedName>
</protein>
<dbReference type="STRING" id="1120964.GCA_001313265_07573"/>
<evidence type="ECO:0000313" key="2">
    <source>
        <dbReference type="Proteomes" id="UP000236736"/>
    </source>
</evidence>
<evidence type="ECO:0008006" key="3">
    <source>
        <dbReference type="Google" id="ProtNLM"/>
    </source>
</evidence>
<evidence type="ECO:0000313" key="1">
    <source>
        <dbReference type="EMBL" id="SEG10795.1"/>
    </source>
</evidence>
<gene>
    <name evidence="1" type="ORF">SAMN03080598_02516</name>
</gene>
<dbReference type="InterPro" id="IPR008949">
    <property type="entry name" value="Isoprenoid_synthase_dom_sf"/>
</dbReference>